<accession>A0ABP8N7N5</accession>
<dbReference type="Gene3D" id="3.40.50.300">
    <property type="entry name" value="P-loop containing nucleotide triphosphate hydrolases"/>
    <property type="match status" value="1"/>
</dbReference>
<protein>
    <submittedName>
        <fullName evidence="2">AAA family ATPase</fullName>
    </submittedName>
</protein>
<dbReference type="InterPro" id="IPR003593">
    <property type="entry name" value="AAA+_ATPase"/>
</dbReference>
<keyword evidence="3" id="KW-1185">Reference proteome</keyword>
<name>A0ABP8N7N5_9BACT</name>
<gene>
    <name evidence="2" type="ORF">GCM10023093_07240</name>
</gene>
<proteinExistence type="predicted"/>
<dbReference type="SUPFAM" id="SSF52540">
    <property type="entry name" value="P-loop containing nucleoside triphosphate hydrolases"/>
    <property type="match status" value="1"/>
</dbReference>
<dbReference type="Pfam" id="PF13175">
    <property type="entry name" value="AAA_15"/>
    <property type="match status" value="1"/>
</dbReference>
<evidence type="ECO:0000313" key="3">
    <source>
        <dbReference type="Proteomes" id="UP001500067"/>
    </source>
</evidence>
<evidence type="ECO:0000313" key="2">
    <source>
        <dbReference type="EMBL" id="GAA4461816.1"/>
    </source>
</evidence>
<reference evidence="3" key="1">
    <citation type="journal article" date="2019" name="Int. J. Syst. Evol. Microbiol.">
        <title>The Global Catalogue of Microorganisms (GCM) 10K type strain sequencing project: providing services to taxonomists for standard genome sequencing and annotation.</title>
        <authorList>
            <consortium name="The Broad Institute Genomics Platform"/>
            <consortium name="The Broad Institute Genome Sequencing Center for Infectious Disease"/>
            <person name="Wu L."/>
            <person name="Ma J."/>
        </authorList>
    </citation>
    <scope>NUCLEOTIDE SEQUENCE [LARGE SCALE GENOMIC DNA]</scope>
    <source>
        <strain evidence="3">JCM 32105</strain>
    </source>
</reference>
<dbReference type="InterPro" id="IPR027417">
    <property type="entry name" value="P-loop_NTPase"/>
</dbReference>
<dbReference type="InterPro" id="IPR051396">
    <property type="entry name" value="Bact_Antivir_Def_Nuclease"/>
</dbReference>
<evidence type="ECO:0000259" key="1">
    <source>
        <dbReference type="SMART" id="SM00382"/>
    </source>
</evidence>
<feature type="domain" description="AAA+ ATPase" evidence="1">
    <location>
        <begin position="24"/>
        <end position="338"/>
    </location>
</feature>
<dbReference type="Proteomes" id="UP001500067">
    <property type="component" value="Unassembled WGS sequence"/>
</dbReference>
<organism evidence="2 3">
    <name type="scientific">Nemorincola caseinilytica</name>
    <dbReference type="NCBI Taxonomy" id="2054315"/>
    <lineage>
        <taxon>Bacteria</taxon>
        <taxon>Pseudomonadati</taxon>
        <taxon>Bacteroidota</taxon>
        <taxon>Chitinophagia</taxon>
        <taxon>Chitinophagales</taxon>
        <taxon>Chitinophagaceae</taxon>
        <taxon>Nemorincola</taxon>
    </lineage>
</organism>
<dbReference type="PANTHER" id="PTHR43581">
    <property type="entry name" value="ATP/GTP PHOSPHATASE"/>
    <property type="match status" value="1"/>
</dbReference>
<dbReference type="EMBL" id="BAABFA010000005">
    <property type="protein sequence ID" value="GAA4461816.1"/>
    <property type="molecule type" value="Genomic_DNA"/>
</dbReference>
<dbReference type="PANTHER" id="PTHR43581:SF4">
    <property type="entry name" value="ATP_GTP PHOSPHATASE"/>
    <property type="match status" value="1"/>
</dbReference>
<dbReference type="InterPro" id="IPR041685">
    <property type="entry name" value="AAA_GajA/Old/RecF-like"/>
</dbReference>
<sequence length="574" mass="62808">MAKIHSLSIRNYRGIRNFEEVFSGKPLVCLIGRGDSGKSTILEAIHCVLSPQWNMTFHDSDFTNCDTDQAIEIEVTLMDLPSRLLQEDKFGLYIRGLSIADFTISDQLEDSHESVLTIRLTVKKDLEPSWCVVNGRQEPRTISGNDRSLLNCFLVSDHTDKHFSWNRGNPLYSLLKQEADGAQDDSDEDVVIGALRGAKRIIDKHPFPELAEVVKKVKESAAQIGIDIDNAVNTIDFKDMMMREGRLSLHADKVPFRLKGKGSKRLISIAIQLALVNTGGIILIDEIEQGLEPDRVQHLAAVLKSLAGGQVFLTTHSRDVVVELDAKDLHVVAPSKQSTTALTASVQGLLRKNPEAFFAKKVIVCEGATEVGFCRVLNRHKQSIGQKSAAVCGVRLADGAGDSAFQYSSGLSKAGFYTLLFCDSDLEKTNPIPAKKKEELASGGVQIVDWEVGDCLEVAIAKELPWLGIIELFGSAVRLKAGQKGISEAEAEPRLLEAVRQKYAKEIPSDFKTKEYQDLREPIGKAASAGSWFKSVAGGQILGDIVLKHIATAKASKLFSQLNALSVFIDGNGL</sequence>
<dbReference type="Pfam" id="PF13304">
    <property type="entry name" value="AAA_21"/>
    <property type="match status" value="1"/>
</dbReference>
<comment type="caution">
    <text evidence="2">The sequence shown here is derived from an EMBL/GenBank/DDBJ whole genome shotgun (WGS) entry which is preliminary data.</text>
</comment>
<dbReference type="InterPro" id="IPR003959">
    <property type="entry name" value="ATPase_AAA_core"/>
</dbReference>
<dbReference type="RefSeq" id="WP_345078671.1">
    <property type="nucleotide sequence ID" value="NZ_BAABFA010000005.1"/>
</dbReference>
<dbReference type="SMART" id="SM00382">
    <property type="entry name" value="AAA"/>
    <property type="match status" value="1"/>
</dbReference>